<reference evidence="1" key="1">
    <citation type="submission" date="2014-12" db="EMBL/GenBank/DDBJ databases">
        <title>Insight into the proteome of Arion vulgaris.</title>
        <authorList>
            <person name="Aradska J."/>
            <person name="Bulat T."/>
            <person name="Smidak R."/>
            <person name="Sarate P."/>
            <person name="Gangsoo J."/>
            <person name="Sialana F."/>
            <person name="Bilban M."/>
            <person name="Lubec G."/>
        </authorList>
    </citation>
    <scope>NUCLEOTIDE SEQUENCE</scope>
    <source>
        <tissue evidence="1">Skin</tissue>
    </source>
</reference>
<accession>A0A0B7A342</accession>
<feature type="non-terminal residue" evidence="1">
    <location>
        <position position="1"/>
    </location>
</feature>
<name>A0A0B7A342_9EUPU</name>
<feature type="non-terminal residue" evidence="1">
    <location>
        <position position="68"/>
    </location>
</feature>
<dbReference type="EMBL" id="HACG01027520">
    <property type="protein sequence ID" value="CEK74385.1"/>
    <property type="molecule type" value="Transcribed_RNA"/>
</dbReference>
<protein>
    <submittedName>
        <fullName evidence="1">Uncharacterized protein</fullName>
    </submittedName>
</protein>
<organism evidence="1">
    <name type="scientific">Arion vulgaris</name>
    <dbReference type="NCBI Taxonomy" id="1028688"/>
    <lineage>
        <taxon>Eukaryota</taxon>
        <taxon>Metazoa</taxon>
        <taxon>Spiralia</taxon>
        <taxon>Lophotrochozoa</taxon>
        <taxon>Mollusca</taxon>
        <taxon>Gastropoda</taxon>
        <taxon>Heterobranchia</taxon>
        <taxon>Euthyneura</taxon>
        <taxon>Panpulmonata</taxon>
        <taxon>Eupulmonata</taxon>
        <taxon>Stylommatophora</taxon>
        <taxon>Helicina</taxon>
        <taxon>Arionoidea</taxon>
        <taxon>Arionidae</taxon>
        <taxon>Arion</taxon>
    </lineage>
</organism>
<evidence type="ECO:0000313" key="1">
    <source>
        <dbReference type="EMBL" id="CEK74385.1"/>
    </source>
</evidence>
<gene>
    <name evidence="1" type="primary">ORF90829</name>
</gene>
<dbReference type="AlphaFoldDB" id="A0A0B7A342"/>
<proteinExistence type="predicted"/>
<sequence length="68" mass="8137">LTKHISLEMYHLFSFFNFYDQVTVLKQGDSTPSFSQQVHILYANLVLHHRVRMRIYFYNVLSCVHGVF</sequence>